<dbReference type="EMBL" id="SNRY01007618">
    <property type="protein sequence ID" value="KAA6310068.1"/>
    <property type="molecule type" value="Genomic_DNA"/>
</dbReference>
<organism evidence="3">
    <name type="scientific">termite gut metagenome</name>
    <dbReference type="NCBI Taxonomy" id="433724"/>
    <lineage>
        <taxon>unclassified sequences</taxon>
        <taxon>metagenomes</taxon>
        <taxon>organismal metagenomes</taxon>
    </lineage>
</organism>
<evidence type="ECO:0000313" key="3">
    <source>
        <dbReference type="EMBL" id="KAA6310068.1"/>
    </source>
</evidence>
<dbReference type="AlphaFoldDB" id="A0A5J4PMI2"/>
<evidence type="ECO:0000259" key="2">
    <source>
        <dbReference type="Pfam" id="PF12704"/>
    </source>
</evidence>
<reference evidence="3" key="1">
    <citation type="submission" date="2019-03" db="EMBL/GenBank/DDBJ databases">
        <title>Single cell metagenomics reveals metabolic interactions within the superorganism composed of flagellate Streblomastix strix and complex community of Bacteroidetes bacteria on its surface.</title>
        <authorList>
            <person name="Treitli S.C."/>
            <person name="Kolisko M."/>
            <person name="Husnik F."/>
            <person name="Keeling P."/>
            <person name="Hampl V."/>
        </authorList>
    </citation>
    <scope>NUCLEOTIDE SEQUENCE</scope>
    <source>
        <strain evidence="3">STM</strain>
    </source>
</reference>
<protein>
    <recommendedName>
        <fullName evidence="2">MacB-like periplasmic core domain-containing protein</fullName>
    </recommendedName>
</protein>
<comment type="caution">
    <text evidence="3">The sequence shown here is derived from an EMBL/GenBank/DDBJ whole genome shotgun (WGS) entry which is preliminary data.</text>
</comment>
<evidence type="ECO:0000256" key="1">
    <source>
        <dbReference type="SAM" id="Phobius"/>
    </source>
</evidence>
<feature type="transmembrane region" description="Helical" evidence="1">
    <location>
        <begin position="20"/>
        <end position="39"/>
    </location>
</feature>
<keyword evidence="1" id="KW-1133">Transmembrane helix</keyword>
<sequence length="280" mass="31868">MKILKIAMRILTRFRLYTTINIIGLTLSLACAMIVIRYIHREVTTDGFCPDLERTYFLVGEFPNQSPRLTGNSDRNHDPNFCDPFDDPCVEIYTSYMPFPEDYLTVDRQHYPVRTLVTDSTFLQVLPYPLLAGSGKLSSPTDAVLTQEIARRIFGSEPPLGKTFTLSTGDVLTVTGILGEPDTKTSLSFDMLISSKLKKHWSRVDYSIARLVTGTDVQQLNERNDEYMNLMQYSGVPVRYQLYPMKDFYFNHTINRGNMLNKVFVQGNYTNILVLAVVAG</sequence>
<gene>
    <name evidence="3" type="ORF">EZS27_038563</name>
</gene>
<feature type="domain" description="MacB-like periplasmic core" evidence="2">
    <location>
        <begin position="18"/>
        <end position="223"/>
    </location>
</feature>
<dbReference type="PROSITE" id="PS51257">
    <property type="entry name" value="PROKAR_LIPOPROTEIN"/>
    <property type="match status" value="1"/>
</dbReference>
<keyword evidence="1" id="KW-0472">Membrane</keyword>
<dbReference type="InterPro" id="IPR025857">
    <property type="entry name" value="MacB_PCD"/>
</dbReference>
<feature type="non-terminal residue" evidence="3">
    <location>
        <position position="280"/>
    </location>
</feature>
<accession>A0A5J4PMI2</accession>
<name>A0A5J4PMI2_9ZZZZ</name>
<dbReference type="Pfam" id="PF12704">
    <property type="entry name" value="MacB_PCD"/>
    <property type="match status" value="1"/>
</dbReference>
<keyword evidence="1" id="KW-0812">Transmembrane</keyword>
<proteinExistence type="predicted"/>